<keyword evidence="7" id="KW-1185">Reference proteome</keyword>
<dbReference type="RefSeq" id="WP_013886174.1">
    <property type="nucleotide sequence ID" value="NC_015672.1"/>
</dbReference>
<evidence type="ECO:0000256" key="1">
    <source>
        <dbReference type="ARBA" id="ARBA00009741"/>
    </source>
</evidence>
<evidence type="ECO:0000313" key="6">
    <source>
        <dbReference type="EMBL" id="AEI14684.1"/>
    </source>
</evidence>
<dbReference type="HOGENOM" id="CLU_049382_0_2_0"/>
<keyword evidence="3 6" id="KW-0489">Methyltransferase</keyword>
<keyword evidence="5" id="KW-0949">S-adenosyl-L-methionine</keyword>
<dbReference type="KEGG" id="fsi:Flexsi_1026"/>
<dbReference type="PIRSF" id="PIRSF000401">
    <property type="entry name" value="RPL11_MTase"/>
    <property type="match status" value="1"/>
</dbReference>
<evidence type="ECO:0000313" key="7">
    <source>
        <dbReference type="Proteomes" id="UP000006621"/>
    </source>
</evidence>
<organism evidence="6 7">
    <name type="scientific">Flexistipes sinusarabici (strain ATCC 49648 / DSM 4947 / MAS 10)</name>
    <dbReference type="NCBI Taxonomy" id="717231"/>
    <lineage>
        <taxon>Bacteria</taxon>
        <taxon>Pseudomonadati</taxon>
        <taxon>Deferribacterota</taxon>
        <taxon>Deferribacteres</taxon>
        <taxon>Deferribacterales</taxon>
        <taxon>Flexistipitaceae</taxon>
        <taxon>Flexistipes</taxon>
    </lineage>
</organism>
<gene>
    <name evidence="6" type="ordered locus">Flexsi_1026</name>
</gene>
<dbReference type="AlphaFoldDB" id="F8E5Q3"/>
<sequence length="259" mass="29319">MYKYILKIISDDLYEELENKSLTVVEDNFGGEPFFYIYTDERIDDFLKGINVDFNVEILEDATWQNYWKKFLKPSMLTEGVSCYYDENEKIPASQSIKLVPAMAFGTGTHPTTRLSAALIRDLTDGRSFLDVGCGSGILSILAFVSGARTIYSFDNDPAAVLNAKINMQLNGMSCNSLWCGDFRSLQKNVCFDVVCANIISSVLYEINQSLLEHAKSDIILSGIMKNEIDEFINTFNFGDYNVENIIFEDNWAALRIKK</sequence>
<evidence type="ECO:0000256" key="3">
    <source>
        <dbReference type="ARBA" id="ARBA00022603"/>
    </source>
</evidence>
<protein>
    <submittedName>
        <fullName evidence="6">Ribosomal L11 methyltransferase</fullName>
    </submittedName>
</protein>
<dbReference type="GO" id="GO:0032259">
    <property type="term" value="P:methylation"/>
    <property type="evidence" value="ECO:0007669"/>
    <property type="project" value="UniProtKB-KW"/>
</dbReference>
<reference evidence="6 7" key="1">
    <citation type="journal article" date="2011" name="Stand. Genomic Sci.">
        <title>Genome sequence of the moderately thermophilic halophile Flexistipes sinusarabici strain (MAS10).</title>
        <authorList>
            <person name="Lapidus A."/>
            <person name="Chertkov O."/>
            <person name="Nolan M."/>
            <person name="Lucas S."/>
            <person name="Hammon N."/>
            <person name="Deshpande S."/>
            <person name="Cheng J.F."/>
            <person name="Tapia R."/>
            <person name="Han C."/>
            <person name="Goodwin L."/>
            <person name="Pitluck S."/>
            <person name="Liolios K."/>
            <person name="Pagani I."/>
            <person name="Ivanova N."/>
            <person name="Huntemann M."/>
            <person name="Mavromatis K."/>
            <person name="Mikhailova N."/>
            <person name="Pati A."/>
            <person name="Chen A."/>
            <person name="Palaniappan K."/>
            <person name="Land M."/>
            <person name="Hauser L."/>
            <person name="Brambilla E.M."/>
            <person name="Rohde M."/>
            <person name="Abt B."/>
            <person name="Spring S."/>
            <person name="Goker M."/>
            <person name="Bristow J."/>
            <person name="Eisen J.A."/>
            <person name="Markowitz V."/>
            <person name="Hugenholtz P."/>
            <person name="Kyrpides N.C."/>
            <person name="Klenk H.P."/>
            <person name="Woyke T."/>
        </authorList>
    </citation>
    <scope>NUCLEOTIDE SEQUENCE [LARGE SCALE GENOMIC DNA]</scope>
    <source>
        <strain evidence="7">DSM 4947 / MAS 10</strain>
    </source>
</reference>
<dbReference type="Proteomes" id="UP000006621">
    <property type="component" value="Chromosome"/>
</dbReference>
<dbReference type="eggNOG" id="COG2264">
    <property type="taxonomic scope" value="Bacteria"/>
</dbReference>
<dbReference type="PANTHER" id="PTHR43648:SF1">
    <property type="entry name" value="ELECTRON TRANSFER FLAVOPROTEIN BETA SUBUNIT LYSINE METHYLTRANSFERASE"/>
    <property type="match status" value="1"/>
</dbReference>
<reference evidence="7" key="2">
    <citation type="submission" date="2011-06" db="EMBL/GenBank/DDBJ databases">
        <title>The complete genome of Flexistipes sinusarabici DSM 4947.</title>
        <authorList>
            <person name="Lucas S."/>
            <person name="Han J."/>
            <person name="Lapidus A."/>
            <person name="Bruce D."/>
            <person name="Goodwin L."/>
            <person name="Pitluck S."/>
            <person name="Peters L."/>
            <person name="Kyrpides N."/>
            <person name="Mavromatis K."/>
            <person name="Ivanova N."/>
            <person name="Mikhailova N."/>
            <person name="Chertkov O."/>
            <person name="Detter J.C."/>
            <person name="Tapia R."/>
            <person name="Han C."/>
            <person name="Land M."/>
            <person name="Hauser L."/>
            <person name="Markowitz V."/>
            <person name="Cheng J.-F."/>
            <person name="Hugenholtz P."/>
            <person name="Woyke T."/>
            <person name="Wu D."/>
            <person name="Spring S."/>
            <person name="Schroeder M."/>
            <person name="Brambilla E."/>
            <person name="Klenk H.-P."/>
            <person name="Eisen J.A."/>
        </authorList>
    </citation>
    <scope>NUCLEOTIDE SEQUENCE [LARGE SCALE GENOMIC DNA]</scope>
    <source>
        <strain evidence="7">DSM 4947 / MAS 10</strain>
    </source>
</reference>
<dbReference type="InterPro" id="IPR050078">
    <property type="entry name" value="Ribosomal_L11_MeTrfase_PrmA"/>
</dbReference>
<name>F8E5Q3_FLESM</name>
<dbReference type="Pfam" id="PF06325">
    <property type="entry name" value="PrmA"/>
    <property type="match status" value="1"/>
</dbReference>
<dbReference type="EMBL" id="CP002858">
    <property type="protein sequence ID" value="AEI14684.1"/>
    <property type="molecule type" value="Genomic_DNA"/>
</dbReference>
<accession>F8E5Q3</accession>
<comment type="similarity">
    <text evidence="1">Belongs to the methyltransferase superfamily. PrmA family.</text>
</comment>
<evidence type="ECO:0000256" key="4">
    <source>
        <dbReference type="ARBA" id="ARBA00022679"/>
    </source>
</evidence>
<evidence type="ECO:0000256" key="5">
    <source>
        <dbReference type="ARBA" id="ARBA00022691"/>
    </source>
</evidence>
<keyword evidence="2" id="KW-0963">Cytoplasm</keyword>
<dbReference type="InterPro" id="IPR029063">
    <property type="entry name" value="SAM-dependent_MTases_sf"/>
</dbReference>
<proteinExistence type="inferred from homology"/>
<dbReference type="CDD" id="cd02440">
    <property type="entry name" value="AdoMet_MTases"/>
    <property type="match status" value="1"/>
</dbReference>
<dbReference type="Gene3D" id="3.40.50.150">
    <property type="entry name" value="Vaccinia Virus protein VP39"/>
    <property type="match status" value="1"/>
</dbReference>
<dbReference type="OrthoDB" id="9785995at2"/>
<dbReference type="SUPFAM" id="SSF53335">
    <property type="entry name" value="S-adenosyl-L-methionine-dependent methyltransferases"/>
    <property type="match status" value="1"/>
</dbReference>
<dbReference type="GO" id="GO:0008276">
    <property type="term" value="F:protein methyltransferase activity"/>
    <property type="evidence" value="ECO:0007669"/>
    <property type="project" value="InterPro"/>
</dbReference>
<evidence type="ECO:0000256" key="2">
    <source>
        <dbReference type="ARBA" id="ARBA00022490"/>
    </source>
</evidence>
<dbReference type="STRING" id="717231.Flexsi_1026"/>
<dbReference type="PANTHER" id="PTHR43648">
    <property type="entry name" value="ELECTRON TRANSFER FLAVOPROTEIN BETA SUBUNIT LYSINE METHYLTRANSFERASE"/>
    <property type="match status" value="1"/>
</dbReference>
<dbReference type="InterPro" id="IPR004498">
    <property type="entry name" value="Ribosomal_PrmA_MeTrfase"/>
</dbReference>
<keyword evidence="4" id="KW-0808">Transferase</keyword>